<feature type="disulfide bond" evidence="19">
    <location>
        <begin position="1458"/>
        <end position="1467"/>
    </location>
</feature>
<feature type="domain" description="Laminin G" evidence="21">
    <location>
        <begin position="1219"/>
        <end position="1393"/>
    </location>
</feature>
<dbReference type="GO" id="GO:0005509">
    <property type="term" value="F:calcium ion binding"/>
    <property type="evidence" value="ECO:0007669"/>
    <property type="project" value="InterPro"/>
</dbReference>
<dbReference type="GO" id="GO:1901222">
    <property type="term" value="P:regulation of non-canonical NF-kappaB signal transduction"/>
    <property type="evidence" value="ECO:0007669"/>
    <property type="project" value="UniProtKB-ARBA"/>
</dbReference>
<feature type="domain" description="Laminin G" evidence="21">
    <location>
        <begin position="971"/>
        <end position="1153"/>
    </location>
</feature>
<evidence type="ECO:0000256" key="1">
    <source>
        <dbReference type="ARBA" id="ARBA00004247"/>
    </source>
</evidence>
<dbReference type="InterPro" id="IPR013320">
    <property type="entry name" value="ConA-like_dom_sf"/>
</dbReference>
<dbReference type="FunFam" id="2.10.25.10:FF:000796">
    <property type="entry name" value="Crumbs cell polarity complex component 2b"/>
    <property type="match status" value="1"/>
</dbReference>
<dbReference type="FunFam" id="2.10.25.10:FF:000109">
    <property type="entry name" value="Notch homolog 4, [Drosophila]"/>
    <property type="match status" value="1"/>
</dbReference>
<dbReference type="PROSITE" id="PS50026">
    <property type="entry name" value="EGF_3"/>
    <property type="match status" value="20"/>
</dbReference>
<dbReference type="PRINTS" id="PR01983">
    <property type="entry name" value="NOTCH"/>
</dbReference>
<keyword evidence="17" id="KW-0966">Cell projection</keyword>
<dbReference type="GO" id="GO:0042995">
    <property type="term" value="C:cell projection"/>
    <property type="evidence" value="ECO:0007669"/>
    <property type="project" value="UniProtKB-SubCell"/>
</dbReference>
<evidence type="ECO:0000313" key="23">
    <source>
        <dbReference type="EMBL" id="PWA26946.1"/>
    </source>
</evidence>
<dbReference type="SMART" id="SM00282">
    <property type="entry name" value="LamG"/>
    <property type="match status" value="3"/>
</dbReference>
<evidence type="ECO:0000256" key="10">
    <source>
        <dbReference type="ARBA" id="ARBA00022729"/>
    </source>
</evidence>
<dbReference type="GO" id="GO:0045597">
    <property type="term" value="P:positive regulation of cell differentiation"/>
    <property type="evidence" value="ECO:0007669"/>
    <property type="project" value="UniProtKB-ARBA"/>
</dbReference>
<dbReference type="CDD" id="cd00054">
    <property type="entry name" value="EGF_CA"/>
    <property type="match status" value="17"/>
</dbReference>
<feature type="domain" description="EGF-like" evidence="22">
    <location>
        <begin position="162"/>
        <end position="201"/>
    </location>
</feature>
<keyword evidence="24" id="KW-1185">Reference proteome</keyword>
<feature type="disulfide bond" evidence="19">
    <location>
        <begin position="267"/>
        <end position="276"/>
    </location>
</feature>
<dbReference type="PANTHER" id="PTHR24049:SF19">
    <property type="entry name" value="PROTEIN CRUMBS HOMOLOG 2"/>
    <property type="match status" value="1"/>
</dbReference>
<feature type="domain" description="EGF-like" evidence="22">
    <location>
        <begin position="451"/>
        <end position="487"/>
    </location>
</feature>
<feature type="domain" description="EGF-like" evidence="22">
    <location>
        <begin position="203"/>
        <end position="238"/>
    </location>
</feature>
<feature type="disulfide bond" evidence="19">
    <location>
        <begin position="608"/>
        <end position="617"/>
    </location>
</feature>
<comment type="caution">
    <text evidence="23">The sequence shown here is derived from an EMBL/GenBank/DDBJ whole genome shotgun (WGS) entry which is preliminary data.</text>
</comment>
<dbReference type="GO" id="GO:0005576">
    <property type="term" value="C:extracellular region"/>
    <property type="evidence" value="ECO:0007669"/>
    <property type="project" value="UniProtKB-SubCell"/>
</dbReference>
<dbReference type="InterPro" id="IPR000742">
    <property type="entry name" value="EGF"/>
</dbReference>
<dbReference type="FunFam" id="2.10.25.10:FF:000039">
    <property type="entry name" value="Crumbs cell polarity complex component 1"/>
    <property type="match status" value="1"/>
</dbReference>
<evidence type="ECO:0000256" key="15">
    <source>
        <dbReference type="ARBA" id="ARBA00023157"/>
    </source>
</evidence>
<protein>
    <submittedName>
        <fullName evidence="23">Uncharacterized protein</fullName>
    </submittedName>
</protein>
<feature type="transmembrane region" description="Helical" evidence="20">
    <location>
        <begin position="1597"/>
        <end position="1621"/>
    </location>
</feature>
<feature type="domain" description="EGF-like" evidence="22">
    <location>
        <begin position="620"/>
        <end position="656"/>
    </location>
</feature>
<evidence type="ECO:0000256" key="17">
    <source>
        <dbReference type="ARBA" id="ARBA00023273"/>
    </source>
</evidence>
<feature type="domain" description="EGF-like" evidence="22">
    <location>
        <begin position="317"/>
        <end position="353"/>
    </location>
</feature>
<feature type="domain" description="EGF-like" evidence="22">
    <location>
        <begin position="932"/>
        <end position="968"/>
    </location>
</feature>
<dbReference type="Pfam" id="PF00008">
    <property type="entry name" value="EGF"/>
    <property type="match status" value="13"/>
</dbReference>
<evidence type="ECO:0000256" key="11">
    <source>
        <dbReference type="ARBA" id="ARBA00022737"/>
    </source>
</evidence>
<dbReference type="GO" id="GO:0005737">
    <property type="term" value="C:cytoplasm"/>
    <property type="evidence" value="ECO:0007669"/>
    <property type="project" value="UniProtKB-SubCell"/>
</dbReference>
<feature type="domain" description="EGF-like" evidence="22">
    <location>
        <begin position="702"/>
        <end position="742"/>
    </location>
</feature>
<dbReference type="PROSITE" id="PS50025">
    <property type="entry name" value="LAM_G_DOMAIN"/>
    <property type="match status" value="3"/>
</dbReference>
<dbReference type="SUPFAM" id="SSF49899">
    <property type="entry name" value="Concanavalin A-like lectins/glucanases"/>
    <property type="match status" value="3"/>
</dbReference>
<feature type="disulfide bond" evidence="19">
    <location>
        <begin position="1575"/>
        <end position="1584"/>
    </location>
</feature>
<keyword evidence="11" id="KW-0677">Repeat</keyword>
<organism evidence="23 24">
    <name type="scientific">Gambusia affinis</name>
    <name type="common">Western mosquitofish</name>
    <name type="synonym">Heterandria affinis</name>
    <dbReference type="NCBI Taxonomy" id="33528"/>
    <lineage>
        <taxon>Eukaryota</taxon>
        <taxon>Metazoa</taxon>
        <taxon>Chordata</taxon>
        <taxon>Craniata</taxon>
        <taxon>Vertebrata</taxon>
        <taxon>Euteleostomi</taxon>
        <taxon>Actinopterygii</taxon>
        <taxon>Neopterygii</taxon>
        <taxon>Teleostei</taxon>
        <taxon>Neoteleostei</taxon>
        <taxon>Acanthomorphata</taxon>
        <taxon>Ovalentaria</taxon>
        <taxon>Atherinomorphae</taxon>
        <taxon>Cyprinodontiformes</taxon>
        <taxon>Poeciliidae</taxon>
        <taxon>Poeciliinae</taxon>
        <taxon>Gambusia</taxon>
    </lineage>
</organism>
<feature type="domain" description="EGF-like" evidence="22">
    <location>
        <begin position="1433"/>
        <end position="1468"/>
    </location>
</feature>
<feature type="disulfide bond" evidence="19">
    <location>
        <begin position="1496"/>
        <end position="1505"/>
    </location>
</feature>
<dbReference type="CDD" id="cd00110">
    <property type="entry name" value="LamG"/>
    <property type="match status" value="3"/>
</dbReference>
<evidence type="ECO:0000313" key="24">
    <source>
        <dbReference type="Proteomes" id="UP000250572"/>
    </source>
</evidence>
<dbReference type="InterPro" id="IPR001881">
    <property type="entry name" value="EGF-like_Ca-bd_dom"/>
</dbReference>
<feature type="domain" description="EGF-like" evidence="22">
    <location>
        <begin position="566"/>
        <end position="618"/>
    </location>
</feature>
<dbReference type="PROSITE" id="PS00010">
    <property type="entry name" value="ASX_HYDROXYL"/>
    <property type="match status" value="13"/>
</dbReference>
<dbReference type="PRINTS" id="PR00010">
    <property type="entry name" value="EGFBLOOD"/>
</dbReference>
<feature type="disulfide bond" evidence="19">
    <location>
        <begin position="554"/>
        <end position="563"/>
    </location>
</feature>
<dbReference type="FunFam" id="2.10.25.10:FF:000391">
    <property type="entry name" value="Weary, isoform C"/>
    <property type="match status" value="1"/>
</dbReference>
<dbReference type="GO" id="GO:0060218">
    <property type="term" value="P:hematopoietic stem cell differentiation"/>
    <property type="evidence" value="ECO:0007669"/>
    <property type="project" value="UniProtKB-ARBA"/>
</dbReference>
<feature type="domain" description="EGF-like" evidence="22">
    <location>
        <begin position="240"/>
        <end position="277"/>
    </location>
</feature>
<keyword evidence="9 20" id="KW-0812">Transmembrane</keyword>
<keyword evidence="14 20" id="KW-0472">Membrane</keyword>
<dbReference type="FunFam" id="2.10.25.10:FF:000143">
    <property type="entry name" value="Protein crumbs 1"/>
    <property type="match status" value="1"/>
</dbReference>
<evidence type="ECO:0000256" key="8">
    <source>
        <dbReference type="ARBA" id="ARBA00022536"/>
    </source>
</evidence>
<feature type="domain" description="EGF-like" evidence="22">
    <location>
        <begin position="658"/>
        <end position="700"/>
    </location>
</feature>
<dbReference type="Pfam" id="PF12661">
    <property type="entry name" value="hEGF"/>
    <property type="match status" value="4"/>
</dbReference>
<reference evidence="23 24" key="1">
    <citation type="journal article" date="2018" name="G3 (Bethesda)">
        <title>A High-Quality Reference Genome for the Invasive Mosquitofish Gambusia affinis Using a Chicago Library.</title>
        <authorList>
            <person name="Hoffberg S.L."/>
            <person name="Troendle N.J."/>
            <person name="Glenn T.C."/>
            <person name="Mahmud O."/>
            <person name="Louha S."/>
            <person name="Chalopin D."/>
            <person name="Bennetzen J.L."/>
            <person name="Mauricio R."/>
        </authorList>
    </citation>
    <scope>NUCLEOTIDE SEQUENCE [LARGE SCALE GENOMIC DNA]</scope>
    <source>
        <strain evidence="23">NE01/NJP1002.9</strain>
        <tissue evidence="23">Muscle</tissue>
    </source>
</reference>
<evidence type="ECO:0000256" key="2">
    <source>
        <dbReference type="ARBA" id="ARBA00004316"/>
    </source>
</evidence>
<comment type="similarity">
    <text evidence="18">Belongs to the Crumbs protein family.</text>
</comment>
<dbReference type="STRING" id="33528.ENSGAFP00000011514"/>
<feature type="domain" description="Laminin G" evidence="21">
    <location>
        <begin position="744"/>
        <end position="930"/>
    </location>
</feature>
<dbReference type="FunFam" id="2.60.120.200:FF:000130">
    <property type="entry name" value="Crumbs 2, cell polarity complex component"/>
    <property type="match status" value="1"/>
</dbReference>
<dbReference type="GO" id="GO:0023052">
    <property type="term" value="P:signaling"/>
    <property type="evidence" value="ECO:0007669"/>
    <property type="project" value="UniProtKB-ARBA"/>
</dbReference>
<sequence length="1660" mass="181759">MKGTCAEQAVLVVQGIDSGTVANQGRHQAAGEQGLRIQPPQQVEGQLKGKEAQEISFQQRLQAIGQVTELGGAAQRNELIQTLVTLLVAKRKEGGRDRLQPPLKGRFVHGHMTSNTCKEQGVQRHGAGKSSFEFKDTSADNDDVQSYTIYFYFALGTLCSATSEKCLSAPCQNGATCVDTMDDYACICTREGVLYMGKNCDELYDGCSFVPCDDCTSTPGTRKYHCICPDGLTGDNCTEEVDECRSNPCSEPRSLCVDQLYGYFCRCPAGYGGQDCRTHVTDCIDKPCMNNGTCLLRPNGFECRCAAGFRGRSCEEDVNECLSEPCQNGAICIDGVAEYHCFCVPGFQGHNCEIDINECASQPCENNATCINEKDHYECECMVGFTGKVHSRPIHSYTRTHTARFPPENVLHPVFGVLGQPFVQRPTMFFSFIEFQTLTPVRPIGVNCETELDECDSHPCQNGATCHDLTGMYSCECLAGFDGINCEVDVDECASQPCQNGAFCHDMVNSYKCDCSDTGFEGEHCEVDIAECASGPCQHGATCIEEVKGYVCLCWPGYEGANCEVDFDECAEQPCQNGGECFERSDPSHWEQDWELRFSDAAGYICQCQGGFAGENCSINIDECESEPCQNGGACEDKVNGYVCVCPIGFLGELCELNIDECESQPCQNGGWCEDGRGLYTCHCPEAEPGDLPWGGDHCEVKLSGCVGHKCQNGASCLPTLEEGKHSHKCLCPHGFYDEQCSTRTTFSLSRPGFIHIQIALKEKVRREVEHRGHQGLGLQLRFRTTLPNMLIFYRGDLDNYLFLEIVNGGLHAKAFSEESELDVTFAGPVSDGDWRDVHVFLDNRSLFLTLKGPDCDKDGCTVTDGDDGEPPFQPSQAFADVYIGGAPNDLLELSLSGAAFLGCIEDLMIDSKPILPQSLPEGQDFELGCSKMEWCKPDPCNGHGHCVDLWTSYQCDCFRPFHGERCSEEYLSWTYSHEDTVSFSSYDLEESHGSNFRVSFLLKSLKPDGLLFQLRRPHAEDEGEAYFSIYLRMGRIFVSSLPDSSPLTAPVFVTTGEKQLLSVEVKHTHVMFDHAGLNYGIGEIPEVAVRSGDKAYVGGLPEGWDAAEWGGHFKGCLQDLRLDDAHLDPGGWSSPDEIVYVSSEAGNWKEGCISDDACKTKPCQNGGECTITFNDFTCSCTEEYTGKNCQTRVWCVSNPCVHGGLCVDLPDGYECLHNATFESNPVQYSPGGSLAGPVADIYMELRTRSENAVLLRASWGSNLLVVGILDSSVWVEIQTDSSIKSLTLKGIRHVTDGRWHRVNVSMADWKRKASPWVITVDGITDATSKQERTGSLSFLNKKGALLSVADSFTGCLGAVRLGGIYLPFADDHKAPQPSQFHIVGKPKVHLGCSSAPVCDSGPCLNGATCEDLFNKFGCVCDTGWEGELCETDTDDCASQPCVYGNCKDYLAGYECRCDPGYTGTLCDQDTDECALHPCEHGGTCQDGVNMYTCVCPTDYSGPRCQWDYPPLQCDTDVQCANDGICRDGLWGANCTCMPGFTGSRCELELDECNSNPCRNGGSCLDRFNMFVCECPAGYSGPLCDVNKEAHKQGIPWLMVVIPLLCLCVVVLLIAATFMLLTARKKRQSEGAYSPSAQELAGARLEMDSMLKVPPEERLI</sequence>
<feature type="domain" description="EGF-like" evidence="22">
    <location>
        <begin position="355"/>
        <end position="391"/>
    </location>
</feature>
<dbReference type="GO" id="GO:0032991">
    <property type="term" value="C:protein-containing complex"/>
    <property type="evidence" value="ECO:0007669"/>
    <property type="project" value="UniProtKB-ARBA"/>
</dbReference>
<dbReference type="Proteomes" id="UP000250572">
    <property type="component" value="Unassembled WGS sequence"/>
</dbReference>
<evidence type="ECO:0000256" key="3">
    <source>
        <dbReference type="ARBA" id="ARBA00004496"/>
    </source>
</evidence>
<feature type="domain" description="EGF-like" evidence="22">
    <location>
        <begin position="1155"/>
        <end position="1191"/>
    </location>
</feature>
<dbReference type="FunFam" id="2.10.25.10:FF:000425">
    <property type="entry name" value="Eyes shut homolog"/>
    <property type="match status" value="1"/>
</dbReference>
<dbReference type="PROSITE" id="PS00022">
    <property type="entry name" value="EGF_1"/>
    <property type="match status" value="15"/>
</dbReference>
<feature type="disulfide bond" evidence="19">
    <location>
        <begin position="305"/>
        <end position="314"/>
    </location>
</feature>
<feature type="domain" description="EGF-like" evidence="22">
    <location>
        <begin position="489"/>
        <end position="526"/>
    </location>
</feature>
<gene>
    <name evidence="23" type="ORF">CCH79_00001290</name>
</gene>
<keyword evidence="16" id="KW-0325">Glycoprotein</keyword>
<dbReference type="SMART" id="SM00179">
    <property type="entry name" value="EGF_CA"/>
    <property type="match status" value="18"/>
</dbReference>
<dbReference type="GO" id="GO:0007154">
    <property type="term" value="P:cell communication"/>
    <property type="evidence" value="ECO:0007669"/>
    <property type="project" value="UniProtKB-ARBA"/>
</dbReference>
<dbReference type="InterPro" id="IPR018097">
    <property type="entry name" value="EGF_Ca-bd_CS"/>
</dbReference>
<keyword evidence="5" id="KW-1003">Cell membrane</keyword>
<accession>A0A315VUJ8</accession>
<dbReference type="PROSITE" id="PS01186">
    <property type="entry name" value="EGF_2"/>
    <property type="match status" value="13"/>
</dbReference>
<feature type="domain" description="EGF-like" evidence="22">
    <location>
        <begin position="1510"/>
        <end position="1547"/>
    </location>
</feature>
<evidence type="ECO:0000256" key="18">
    <source>
        <dbReference type="ARBA" id="ARBA00060989"/>
    </source>
</evidence>
<evidence type="ECO:0000256" key="12">
    <source>
        <dbReference type="ARBA" id="ARBA00022837"/>
    </source>
</evidence>
<keyword evidence="6" id="KW-0963">Cytoplasm</keyword>
<evidence type="ECO:0000259" key="21">
    <source>
        <dbReference type="PROSITE" id="PS50025"/>
    </source>
</evidence>
<feature type="disulfide bond" evidence="19">
    <location>
        <begin position="1537"/>
        <end position="1546"/>
    </location>
</feature>
<keyword evidence="8 19" id="KW-0245">EGF-like domain</keyword>
<dbReference type="FunFam" id="2.10.25.10:FF:000309">
    <property type="entry name" value="Uncharacterized protein, isoform A"/>
    <property type="match status" value="1"/>
</dbReference>
<feature type="disulfide bond" evidence="19">
    <location>
        <begin position="958"/>
        <end position="967"/>
    </location>
</feature>
<feature type="domain" description="EGF-like" evidence="22">
    <location>
        <begin position="528"/>
        <end position="564"/>
    </location>
</feature>
<dbReference type="GO" id="GO:0007163">
    <property type="term" value="P:establishment or maintenance of cell polarity"/>
    <property type="evidence" value="ECO:0007669"/>
    <property type="project" value="UniProtKB-ARBA"/>
</dbReference>
<keyword evidence="10" id="KW-0732">Signal</keyword>
<name>A0A315VUJ8_GAMAF</name>
<dbReference type="PROSITE" id="PS01187">
    <property type="entry name" value="EGF_CA"/>
    <property type="match status" value="7"/>
</dbReference>
<dbReference type="FunFam" id="2.10.25.10:FF:000472">
    <property type="entry name" value="Uncharacterized protein, isoform A"/>
    <property type="match status" value="1"/>
</dbReference>
<feature type="disulfide bond" evidence="19">
    <location>
        <begin position="228"/>
        <end position="237"/>
    </location>
</feature>
<evidence type="ECO:0000256" key="13">
    <source>
        <dbReference type="ARBA" id="ARBA00022989"/>
    </source>
</evidence>
<dbReference type="SMART" id="SM00181">
    <property type="entry name" value="EGF"/>
    <property type="match status" value="20"/>
</dbReference>
<feature type="domain" description="EGF-like" evidence="22">
    <location>
        <begin position="279"/>
        <end position="315"/>
    </location>
</feature>
<comment type="caution">
    <text evidence="19">Lacks conserved residue(s) required for the propagation of feature annotation.</text>
</comment>
<dbReference type="Pfam" id="PF02210">
    <property type="entry name" value="Laminin_G_2"/>
    <property type="match status" value="3"/>
</dbReference>
<feature type="disulfide bond" evidence="19">
    <location>
        <begin position="732"/>
        <end position="741"/>
    </location>
</feature>
<proteinExistence type="inferred from homology"/>
<dbReference type="EMBL" id="NHOQ01001156">
    <property type="protein sequence ID" value="PWA26946.1"/>
    <property type="molecule type" value="Genomic_DNA"/>
</dbReference>
<evidence type="ECO:0000256" key="7">
    <source>
        <dbReference type="ARBA" id="ARBA00022525"/>
    </source>
</evidence>
<dbReference type="GO" id="GO:0016324">
    <property type="term" value="C:apical plasma membrane"/>
    <property type="evidence" value="ECO:0007669"/>
    <property type="project" value="UniProtKB-SubCell"/>
</dbReference>
<keyword evidence="12" id="KW-0106">Calcium</keyword>
<dbReference type="PANTHER" id="PTHR24049">
    <property type="entry name" value="CRUMBS FAMILY MEMBER"/>
    <property type="match status" value="1"/>
</dbReference>
<dbReference type="GO" id="GO:0007399">
    <property type="term" value="P:nervous system development"/>
    <property type="evidence" value="ECO:0007669"/>
    <property type="project" value="UniProtKB-ARBA"/>
</dbReference>
<evidence type="ECO:0000256" key="20">
    <source>
        <dbReference type="SAM" id="Phobius"/>
    </source>
</evidence>
<dbReference type="SUPFAM" id="SSF57196">
    <property type="entry name" value="EGF/Laminin"/>
    <property type="match status" value="17"/>
</dbReference>
<evidence type="ECO:0000256" key="14">
    <source>
        <dbReference type="ARBA" id="ARBA00023136"/>
    </source>
</evidence>
<feature type="disulfide bond" evidence="19">
    <location>
        <begin position="477"/>
        <end position="486"/>
    </location>
</feature>
<dbReference type="InterPro" id="IPR000152">
    <property type="entry name" value="EGF-type_Asp/Asn_hydroxyl_site"/>
</dbReference>
<dbReference type="FunFam" id="2.10.25.10:FF:000829">
    <property type="entry name" value="Crumbs homolog 2"/>
    <property type="match status" value="1"/>
</dbReference>
<keyword evidence="13 20" id="KW-1133">Transmembrane helix</keyword>
<feature type="disulfide bond" evidence="19">
    <location>
        <begin position="1181"/>
        <end position="1190"/>
    </location>
</feature>
<evidence type="ECO:0000256" key="9">
    <source>
        <dbReference type="ARBA" id="ARBA00022692"/>
    </source>
</evidence>
<dbReference type="FunFam" id="2.10.25.10:FF:000208">
    <property type="entry name" value="Crumbs 2, cell polarity complex component"/>
    <property type="match status" value="1"/>
</dbReference>
<feature type="disulfide bond" evidence="19">
    <location>
        <begin position="1421"/>
        <end position="1430"/>
    </location>
</feature>
<feature type="domain" description="EGF-like" evidence="22">
    <location>
        <begin position="1549"/>
        <end position="1585"/>
    </location>
</feature>
<dbReference type="Gene3D" id="2.10.25.10">
    <property type="entry name" value="Laminin"/>
    <property type="match status" value="20"/>
</dbReference>
<evidence type="ECO:0000256" key="16">
    <source>
        <dbReference type="ARBA" id="ARBA00023180"/>
    </source>
</evidence>
<keyword evidence="15 19" id="KW-1015">Disulfide bond</keyword>
<feature type="domain" description="EGF-like" evidence="22">
    <location>
        <begin position="1395"/>
        <end position="1431"/>
    </location>
</feature>
<comment type="subcellular location">
    <subcellularLocation>
        <location evidence="1">Apical cell membrane</location>
        <topology evidence="1">Single-pass type I membrane protein</topology>
    </subcellularLocation>
    <subcellularLocation>
        <location evidence="2">Cell projection</location>
    </subcellularLocation>
    <subcellularLocation>
        <location evidence="3">Cytoplasm</location>
    </subcellularLocation>
    <subcellularLocation>
        <location evidence="4">Secreted</location>
    </subcellularLocation>
</comment>
<feature type="domain" description="EGF-like" evidence="22">
    <location>
        <begin position="1470"/>
        <end position="1506"/>
    </location>
</feature>
<dbReference type="GO" id="GO:0005911">
    <property type="term" value="C:cell-cell junction"/>
    <property type="evidence" value="ECO:0007669"/>
    <property type="project" value="UniProtKB-ARBA"/>
</dbReference>
<evidence type="ECO:0000256" key="5">
    <source>
        <dbReference type="ARBA" id="ARBA00022475"/>
    </source>
</evidence>
<dbReference type="FunFam" id="2.10.25.10:FF:000123">
    <property type="entry name" value="Crumbs homolog 1 (Drosophila)"/>
    <property type="match status" value="2"/>
</dbReference>
<evidence type="ECO:0000259" key="22">
    <source>
        <dbReference type="PROSITE" id="PS50026"/>
    </source>
</evidence>
<dbReference type="FunFam" id="2.10.25.10:FF:000045">
    <property type="entry name" value="Slit guidance ligand 2"/>
    <property type="match status" value="1"/>
</dbReference>
<dbReference type="FunFam" id="2.10.25.10:FF:000279">
    <property type="entry name" value="Neurogenic locus notch 1"/>
    <property type="match status" value="1"/>
</dbReference>
<evidence type="ECO:0000256" key="19">
    <source>
        <dbReference type="PROSITE-ProRule" id="PRU00076"/>
    </source>
</evidence>
<evidence type="ECO:0000256" key="6">
    <source>
        <dbReference type="ARBA" id="ARBA00022490"/>
    </source>
</evidence>
<dbReference type="InterPro" id="IPR013032">
    <property type="entry name" value="EGF-like_CS"/>
</dbReference>
<dbReference type="InterPro" id="IPR051022">
    <property type="entry name" value="Notch_Cell-Fate_Det"/>
</dbReference>
<dbReference type="FunFam" id="2.60.120.200:FF:000081">
    <property type="entry name" value="Crumbs 1, cell polarity complex component"/>
    <property type="match status" value="1"/>
</dbReference>
<feature type="disulfide bond" evidence="19">
    <location>
        <begin position="1437"/>
        <end position="1447"/>
    </location>
</feature>
<keyword evidence="7" id="KW-0964">Secreted</keyword>
<feature type="disulfide bond" evidence="19">
    <location>
        <begin position="646"/>
        <end position="655"/>
    </location>
</feature>
<dbReference type="InterPro" id="IPR001791">
    <property type="entry name" value="Laminin_G"/>
</dbReference>
<dbReference type="Gene3D" id="2.60.120.200">
    <property type="match status" value="3"/>
</dbReference>
<evidence type="ECO:0000256" key="4">
    <source>
        <dbReference type="ARBA" id="ARBA00004613"/>
    </source>
</evidence>
<feature type="disulfide bond" evidence="19">
    <location>
        <begin position="343"/>
        <end position="352"/>
    </location>
</feature>